<organism evidence="2 3">
    <name type="scientific">Dactylonectria macrodidyma</name>
    <dbReference type="NCBI Taxonomy" id="307937"/>
    <lineage>
        <taxon>Eukaryota</taxon>
        <taxon>Fungi</taxon>
        <taxon>Dikarya</taxon>
        <taxon>Ascomycota</taxon>
        <taxon>Pezizomycotina</taxon>
        <taxon>Sordariomycetes</taxon>
        <taxon>Hypocreomycetidae</taxon>
        <taxon>Hypocreales</taxon>
        <taxon>Nectriaceae</taxon>
        <taxon>Dactylonectria</taxon>
    </lineage>
</organism>
<gene>
    <name evidence="2" type="ORF">EDB81DRAFT_755167</name>
</gene>
<comment type="caution">
    <text evidence="2">The sequence shown here is derived from an EMBL/GenBank/DDBJ whole genome shotgun (WGS) entry which is preliminary data.</text>
</comment>
<evidence type="ECO:0000313" key="2">
    <source>
        <dbReference type="EMBL" id="KAH7166535.1"/>
    </source>
</evidence>
<dbReference type="PIRSF" id="PIRSF029958">
    <property type="entry name" value="Necrosis-inducing_protein"/>
    <property type="match status" value="1"/>
</dbReference>
<dbReference type="InterPro" id="IPR008701">
    <property type="entry name" value="NPP1"/>
</dbReference>
<accession>A0A9P9JKG6</accession>
<feature type="signal peptide" evidence="1">
    <location>
        <begin position="1"/>
        <end position="27"/>
    </location>
</feature>
<dbReference type="AlphaFoldDB" id="A0A9P9JKG6"/>
<dbReference type="Pfam" id="PF05630">
    <property type="entry name" value="NPP1"/>
    <property type="match status" value="1"/>
</dbReference>
<reference evidence="2" key="1">
    <citation type="journal article" date="2021" name="Nat. Commun.">
        <title>Genetic determinants of endophytism in the Arabidopsis root mycobiome.</title>
        <authorList>
            <person name="Mesny F."/>
            <person name="Miyauchi S."/>
            <person name="Thiergart T."/>
            <person name="Pickel B."/>
            <person name="Atanasova L."/>
            <person name="Karlsson M."/>
            <person name="Huettel B."/>
            <person name="Barry K.W."/>
            <person name="Haridas S."/>
            <person name="Chen C."/>
            <person name="Bauer D."/>
            <person name="Andreopoulos W."/>
            <person name="Pangilinan J."/>
            <person name="LaButti K."/>
            <person name="Riley R."/>
            <person name="Lipzen A."/>
            <person name="Clum A."/>
            <person name="Drula E."/>
            <person name="Henrissat B."/>
            <person name="Kohler A."/>
            <person name="Grigoriev I.V."/>
            <person name="Martin F.M."/>
            <person name="Hacquard S."/>
        </authorList>
    </citation>
    <scope>NUCLEOTIDE SEQUENCE</scope>
    <source>
        <strain evidence="2">MPI-CAGE-AT-0147</strain>
    </source>
</reference>
<proteinExistence type="predicted"/>
<evidence type="ECO:0000256" key="1">
    <source>
        <dbReference type="SAM" id="SignalP"/>
    </source>
</evidence>
<sequence length="288" mass="33673">MAFFSFKQAFSWTTAITFLSLAVSTNASLSGNESTSPPKAITANASYDEIMFQPVLDFDQDGCYNVPAIDQKGNVDKGLGDPEQPSFTERLTYSNCRNASDLDNNQVYSRGRCNNGWCVIIYDYYFERDLDWFINLRYEWEHIAVWIAKNKTQSVSVTYDGKWETRNSTDVIFQGPSPKIVYHRKKINTHGFRFDFHGKNKTIENHTGKWFKGPLLSYGGWPREALRDKLMNWSWLSPEWLWTPERKLQKIAIKDGEFEWHINQTKPWDFVFDEKVHVNNETLYLLPE</sequence>
<dbReference type="Proteomes" id="UP000738349">
    <property type="component" value="Unassembled WGS sequence"/>
</dbReference>
<keyword evidence="3" id="KW-1185">Reference proteome</keyword>
<protein>
    <submittedName>
        <fullName evidence="2">Necrosis inducing protein-domain-containing protein</fullName>
    </submittedName>
</protein>
<evidence type="ECO:0000313" key="3">
    <source>
        <dbReference type="Proteomes" id="UP000738349"/>
    </source>
</evidence>
<dbReference type="PANTHER" id="PTHR33657:SF6">
    <property type="entry name" value="SECRETED PROTEIN"/>
    <property type="match status" value="1"/>
</dbReference>
<feature type="chain" id="PRO_5040275773" evidence="1">
    <location>
        <begin position="28"/>
        <end position="288"/>
    </location>
</feature>
<dbReference type="EMBL" id="JAGMUV010000003">
    <property type="protein sequence ID" value="KAH7166535.1"/>
    <property type="molecule type" value="Genomic_DNA"/>
</dbReference>
<dbReference type="OrthoDB" id="89086at2759"/>
<dbReference type="PANTHER" id="PTHR33657">
    <property type="entry name" value="DOMAIN PROTEIN, PUTATIVE (AFU_ORTHOLOGUE AFUA_5G00600)-RELATED"/>
    <property type="match status" value="1"/>
</dbReference>
<name>A0A9P9JKG6_9HYPO</name>
<keyword evidence="1" id="KW-0732">Signal</keyword>